<name>A0A8J5IT73_9STRA</name>
<protein>
    <submittedName>
        <fullName evidence="2">Uncharacterized protein</fullName>
    </submittedName>
</protein>
<keyword evidence="3" id="KW-1185">Reference proteome</keyword>
<sequence length="227" mass="25410">MHYSRADIAPPPPSACTSYIDLFGAVQGLLTFPHAECQEVFTRPLHRIREFTVANMDADHNRSPDRVQRTLHEVNHLGTVYVHLSSDSPFWWREFSAPATRIEFRSVAWSMTLQELPRPAGMTGDQPAPCTPETHPRSRPGSRDDDNRNHPARQSSIPAGIRALIPRDANGVEPCLPFYGGGMCSGGTRGTCADGRAHTWPTHLPTTFTNFCTRGFGRRRENNRHRA</sequence>
<feature type="region of interest" description="Disordered" evidence="1">
    <location>
        <begin position="117"/>
        <end position="161"/>
    </location>
</feature>
<evidence type="ECO:0000313" key="3">
    <source>
        <dbReference type="Proteomes" id="UP000709295"/>
    </source>
</evidence>
<evidence type="ECO:0000313" key="2">
    <source>
        <dbReference type="EMBL" id="KAG6959967.1"/>
    </source>
</evidence>
<gene>
    <name evidence="2" type="ORF">JG688_00009838</name>
</gene>
<proteinExistence type="predicted"/>
<organism evidence="2 3">
    <name type="scientific">Phytophthora aleatoria</name>
    <dbReference type="NCBI Taxonomy" id="2496075"/>
    <lineage>
        <taxon>Eukaryota</taxon>
        <taxon>Sar</taxon>
        <taxon>Stramenopiles</taxon>
        <taxon>Oomycota</taxon>
        <taxon>Peronosporomycetes</taxon>
        <taxon>Peronosporales</taxon>
        <taxon>Peronosporaceae</taxon>
        <taxon>Phytophthora</taxon>
    </lineage>
</organism>
<accession>A0A8J5IT73</accession>
<reference evidence="2" key="1">
    <citation type="submission" date="2021-01" db="EMBL/GenBank/DDBJ databases">
        <title>Phytophthora aleatoria, a newly-described species from Pinus radiata is distinct from Phytophthora cactorum isolates based on comparative genomics.</title>
        <authorList>
            <person name="Mcdougal R."/>
            <person name="Panda P."/>
            <person name="Williams N."/>
            <person name="Studholme D.J."/>
        </authorList>
    </citation>
    <scope>NUCLEOTIDE SEQUENCE</scope>
    <source>
        <strain evidence="2">NZFS 4037</strain>
    </source>
</reference>
<evidence type="ECO:0000256" key="1">
    <source>
        <dbReference type="SAM" id="MobiDB-lite"/>
    </source>
</evidence>
<dbReference type="Proteomes" id="UP000709295">
    <property type="component" value="Unassembled WGS sequence"/>
</dbReference>
<comment type="caution">
    <text evidence="2">The sequence shown here is derived from an EMBL/GenBank/DDBJ whole genome shotgun (WGS) entry which is preliminary data.</text>
</comment>
<dbReference type="EMBL" id="JAENGY010000586">
    <property type="protein sequence ID" value="KAG6959967.1"/>
    <property type="molecule type" value="Genomic_DNA"/>
</dbReference>
<dbReference type="AlphaFoldDB" id="A0A8J5IT73"/>